<evidence type="ECO:0000313" key="1">
    <source>
        <dbReference type="EMBL" id="MBL6445365.1"/>
    </source>
</evidence>
<keyword evidence="2" id="KW-1185">Reference proteome</keyword>
<dbReference type="AlphaFoldDB" id="A0A937FVZ0"/>
<accession>A0A937FVZ0</accession>
<evidence type="ECO:0000313" key="2">
    <source>
        <dbReference type="Proteomes" id="UP000614216"/>
    </source>
</evidence>
<dbReference type="Proteomes" id="UP000614216">
    <property type="component" value="Unassembled WGS sequence"/>
</dbReference>
<reference evidence="1" key="1">
    <citation type="submission" date="2021-01" db="EMBL/GenBank/DDBJ databases">
        <title>Fulvivirga kasyanovii gen. nov., sp nov., a novel member of the phylum Bacteroidetes isolated from seawater in a mussel farm.</title>
        <authorList>
            <person name="Zhao L.-H."/>
            <person name="Wang Z.-J."/>
        </authorList>
    </citation>
    <scope>NUCLEOTIDE SEQUENCE</scope>
    <source>
        <strain evidence="1">29W222</strain>
    </source>
</reference>
<name>A0A937FVZ0_9BACT</name>
<sequence>MSKIKIYHDQYVYYLLQGGNVAVFNNKLKMVRHQKALKWLTSLNRVFIPEILPETEEYNFVLKEYKKMIDQLPQFERSGVDGGFEQIKRGRFIDS</sequence>
<gene>
    <name evidence="1" type="ORF">JMN32_03545</name>
</gene>
<proteinExistence type="predicted"/>
<organism evidence="1 2">
    <name type="scientific">Fulvivirga marina</name>
    <dbReference type="NCBI Taxonomy" id="2494733"/>
    <lineage>
        <taxon>Bacteria</taxon>
        <taxon>Pseudomonadati</taxon>
        <taxon>Bacteroidota</taxon>
        <taxon>Cytophagia</taxon>
        <taxon>Cytophagales</taxon>
        <taxon>Fulvivirgaceae</taxon>
        <taxon>Fulvivirga</taxon>
    </lineage>
</organism>
<comment type="caution">
    <text evidence="1">The sequence shown here is derived from an EMBL/GenBank/DDBJ whole genome shotgun (WGS) entry which is preliminary data.</text>
</comment>
<dbReference type="RefSeq" id="WP_202854914.1">
    <property type="nucleotide sequence ID" value="NZ_JAEUGD010000007.1"/>
</dbReference>
<dbReference type="EMBL" id="JAEUGD010000007">
    <property type="protein sequence ID" value="MBL6445365.1"/>
    <property type="molecule type" value="Genomic_DNA"/>
</dbReference>
<protein>
    <submittedName>
        <fullName evidence="1">Uncharacterized protein</fullName>
    </submittedName>
</protein>